<gene>
    <name evidence="2" type="ORF">X975_10735</name>
</gene>
<feature type="non-terminal residue" evidence="2">
    <location>
        <position position="49"/>
    </location>
</feature>
<accession>A0A087UVQ6</accession>
<organism evidence="2 3">
    <name type="scientific">Stegodyphus mimosarum</name>
    <name type="common">African social velvet spider</name>
    <dbReference type="NCBI Taxonomy" id="407821"/>
    <lineage>
        <taxon>Eukaryota</taxon>
        <taxon>Metazoa</taxon>
        <taxon>Ecdysozoa</taxon>
        <taxon>Arthropoda</taxon>
        <taxon>Chelicerata</taxon>
        <taxon>Arachnida</taxon>
        <taxon>Araneae</taxon>
        <taxon>Araneomorphae</taxon>
        <taxon>Entelegynae</taxon>
        <taxon>Eresoidea</taxon>
        <taxon>Eresidae</taxon>
        <taxon>Stegodyphus</taxon>
    </lineage>
</organism>
<proteinExistence type="predicted"/>
<name>A0A087UVQ6_STEMI</name>
<reference evidence="2 3" key="1">
    <citation type="submission" date="2013-11" db="EMBL/GenBank/DDBJ databases">
        <title>Genome sequencing of Stegodyphus mimosarum.</title>
        <authorList>
            <person name="Bechsgaard J."/>
        </authorList>
    </citation>
    <scope>NUCLEOTIDE SEQUENCE [LARGE SCALE GENOMIC DNA]</scope>
</reference>
<dbReference type="Proteomes" id="UP000054359">
    <property type="component" value="Unassembled WGS sequence"/>
</dbReference>
<feature type="region of interest" description="Disordered" evidence="1">
    <location>
        <begin position="27"/>
        <end position="49"/>
    </location>
</feature>
<keyword evidence="3" id="KW-1185">Reference proteome</keyword>
<sequence length="49" mass="5076">MATGHGSPVHPHLTLAGHSLLTRGPASSVCIRSTQNPTDAMIQPRTSNA</sequence>
<protein>
    <submittedName>
        <fullName evidence="2">Uncharacterized protein</fullName>
    </submittedName>
</protein>
<evidence type="ECO:0000256" key="1">
    <source>
        <dbReference type="SAM" id="MobiDB-lite"/>
    </source>
</evidence>
<evidence type="ECO:0000313" key="2">
    <source>
        <dbReference type="EMBL" id="KFM81445.1"/>
    </source>
</evidence>
<dbReference type="AlphaFoldDB" id="A0A087UVQ6"/>
<evidence type="ECO:0000313" key="3">
    <source>
        <dbReference type="Proteomes" id="UP000054359"/>
    </source>
</evidence>
<dbReference type="EMBL" id="KK121858">
    <property type="protein sequence ID" value="KFM81445.1"/>
    <property type="molecule type" value="Genomic_DNA"/>
</dbReference>
<feature type="compositionally biased region" description="Polar residues" evidence="1">
    <location>
        <begin position="30"/>
        <end position="49"/>
    </location>
</feature>